<evidence type="ECO:0000313" key="2">
    <source>
        <dbReference type="EMBL" id="MCW6506460.1"/>
    </source>
</evidence>
<sequence>MMRILVATDAWHPQVNGVVRSLEATIAELRALGVEVEMITPQGFRSVALPTYPGIRLALAGRRALSARLAALRPDHVHIATEGPIGLAARAACLREGRPFTTSYHTQFPDYLAARLPVPRDLVYAALRWFHNAGCGTMVATESLTEDLGKRGFRRLMRWSRGVDATLFHPRAASILDLPRPIFLYVGRVAVEKNVEALLELDLPGSTVIVGDGPARAGLQARYPKAHFLGNRTGELLARTYASADVFVFPSRTDTFGIVLLEALASGLPVAAYPVPGPKDVIATSGAGVLDADLFTACHAALKIPNACARAHALRFTWRESARQFLDNVTTARSGHDGVTCRNAQAFAR</sequence>
<dbReference type="Pfam" id="PF13692">
    <property type="entry name" value="Glyco_trans_1_4"/>
    <property type="match status" value="1"/>
</dbReference>
<comment type="caution">
    <text evidence="2">The sequence shown here is derived from an EMBL/GenBank/DDBJ whole genome shotgun (WGS) entry which is preliminary data.</text>
</comment>
<dbReference type="PANTHER" id="PTHR45947:SF3">
    <property type="entry name" value="SULFOQUINOVOSYL TRANSFERASE SQD2"/>
    <property type="match status" value="1"/>
</dbReference>
<proteinExistence type="predicted"/>
<reference evidence="2" key="1">
    <citation type="submission" date="2022-05" db="EMBL/GenBank/DDBJ databases">
        <authorList>
            <person name="Pankratov T."/>
        </authorList>
    </citation>
    <scope>NUCLEOTIDE SEQUENCE</scope>
    <source>
        <strain evidence="2">BP6-180914</strain>
    </source>
</reference>
<name>A0AA41YX50_9HYPH</name>
<dbReference type="SUPFAM" id="SSF53756">
    <property type="entry name" value="UDP-Glycosyltransferase/glycogen phosphorylase"/>
    <property type="match status" value="1"/>
</dbReference>
<dbReference type="EMBL" id="JAMOIM010000001">
    <property type="protein sequence ID" value="MCW6506460.1"/>
    <property type="molecule type" value="Genomic_DNA"/>
</dbReference>
<evidence type="ECO:0000259" key="1">
    <source>
        <dbReference type="Pfam" id="PF13439"/>
    </source>
</evidence>
<keyword evidence="3" id="KW-1185">Reference proteome</keyword>
<dbReference type="Proteomes" id="UP001165667">
    <property type="component" value="Unassembled WGS sequence"/>
</dbReference>
<protein>
    <submittedName>
        <fullName evidence="2">Glycosyltransferase family 1 protein</fullName>
    </submittedName>
</protein>
<dbReference type="Pfam" id="PF13439">
    <property type="entry name" value="Glyco_transf_4"/>
    <property type="match status" value="1"/>
</dbReference>
<dbReference type="CDD" id="cd03814">
    <property type="entry name" value="GT4-like"/>
    <property type="match status" value="1"/>
</dbReference>
<dbReference type="PANTHER" id="PTHR45947">
    <property type="entry name" value="SULFOQUINOVOSYL TRANSFERASE SQD2"/>
    <property type="match status" value="1"/>
</dbReference>
<dbReference type="InterPro" id="IPR050194">
    <property type="entry name" value="Glycosyltransferase_grp1"/>
</dbReference>
<dbReference type="Gene3D" id="3.40.50.2000">
    <property type="entry name" value="Glycogen Phosphorylase B"/>
    <property type="match status" value="2"/>
</dbReference>
<dbReference type="InterPro" id="IPR028098">
    <property type="entry name" value="Glyco_trans_4-like_N"/>
</dbReference>
<accession>A0AA41YX50</accession>
<evidence type="ECO:0000313" key="3">
    <source>
        <dbReference type="Proteomes" id="UP001165667"/>
    </source>
</evidence>
<dbReference type="GO" id="GO:0016757">
    <property type="term" value="F:glycosyltransferase activity"/>
    <property type="evidence" value="ECO:0007669"/>
    <property type="project" value="UniProtKB-ARBA"/>
</dbReference>
<gene>
    <name evidence="2" type="ORF">M8523_00310</name>
</gene>
<feature type="domain" description="Glycosyltransferase subfamily 4-like N-terminal" evidence="1">
    <location>
        <begin position="15"/>
        <end position="165"/>
    </location>
</feature>
<dbReference type="AlphaFoldDB" id="A0AA41YX50"/>
<organism evidence="2 3">
    <name type="scientific">Lichenifustis flavocetrariae</name>
    <dbReference type="NCBI Taxonomy" id="2949735"/>
    <lineage>
        <taxon>Bacteria</taxon>
        <taxon>Pseudomonadati</taxon>
        <taxon>Pseudomonadota</taxon>
        <taxon>Alphaproteobacteria</taxon>
        <taxon>Hyphomicrobiales</taxon>
        <taxon>Lichenihabitantaceae</taxon>
        <taxon>Lichenifustis</taxon>
    </lineage>
</organism>